<proteinExistence type="predicted"/>
<evidence type="ECO:0000313" key="10">
    <source>
        <dbReference type="Proteomes" id="UP000811609"/>
    </source>
</evidence>
<keyword evidence="2 7" id="KW-0812">Transmembrane</keyword>
<keyword evidence="3 7" id="KW-1133">Transmembrane helix</keyword>
<dbReference type="GO" id="GO:0080115">
    <property type="term" value="F:myosin XI tail binding"/>
    <property type="evidence" value="ECO:0007669"/>
    <property type="project" value="UniProtKB-ARBA"/>
</dbReference>
<evidence type="ECO:0000259" key="8">
    <source>
        <dbReference type="PROSITE" id="PS51775"/>
    </source>
</evidence>
<dbReference type="AlphaFoldDB" id="A0A8T1P187"/>
<feature type="compositionally biased region" description="Low complexity" evidence="6">
    <location>
        <begin position="443"/>
        <end position="469"/>
    </location>
</feature>
<name>A0A8T1P187_CARIL</name>
<evidence type="ECO:0000256" key="7">
    <source>
        <dbReference type="SAM" id="Phobius"/>
    </source>
</evidence>
<organism evidence="9 10">
    <name type="scientific">Carya illinoinensis</name>
    <name type="common">Pecan</name>
    <dbReference type="NCBI Taxonomy" id="32201"/>
    <lineage>
        <taxon>Eukaryota</taxon>
        <taxon>Viridiplantae</taxon>
        <taxon>Streptophyta</taxon>
        <taxon>Embryophyta</taxon>
        <taxon>Tracheophyta</taxon>
        <taxon>Spermatophyta</taxon>
        <taxon>Magnoliopsida</taxon>
        <taxon>eudicotyledons</taxon>
        <taxon>Gunneridae</taxon>
        <taxon>Pentapetalae</taxon>
        <taxon>rosids</taxon>
        <taxon>fabids</taxon>
        <taxon>Fagales</taxon>
        <taxon>Juglandaceae</taxon>
        <taxon>Carya</taxon>
    </lineage>
</organism>
<feature type="compositionally biased region" description="Basic and acidic residues" evidence="6">
    <location>
        <begin position="428"/>
        <end position="442"/>
    </location>
</feature>
<keyword evidence="4 7" id="KW-0472">Membrane</keyword>
<feature type="domain" description="GTD-binding" evidence="8">
    <location>
        <begin position="321"/>
        <end position="419"/>
    </location>
</feature>
<dbReference type="PANTHER" id="PTHR31448:SF9">
    <property type="entry name" value="MYOSIN-BINDING PROTEIN 6-RELATED"/>
    <property type="match status" value="1"/>
</dbReference>
<dbReference type="Proteomes" id="UP000811609">
    <property type="component" value="Chromosome 11"/>
</dbReference>
<reference evidence="9" key="1">
    <citation type="submission" date="2020-12" db="EMBL/GenBank/DDBJ databases">
        <title>WGS assembly of Carya illinoinensis cv. Pawnee.</title>
        <authorList>
            <person name="Platts A."/>
            <person name="Shu S."/>
            <person name="Wright S."/>
            <person name="Barry K."/>
            <person name="Edger P."/>
            <person name="Pires J.C."/>
            <person name="Schmutz J."/>
        </authorList>
    </citation>
    <scope>NUCLEOTIDE SEQUENCE</scope>
    <source>
        <tissue evidence="9">Leaf</tissue>
    </source>
</reference>
<keyword evidence="5" id="KW-0175">Coiled coil</keyword>
<feature type="compositionally biased region" description="Polar residues" evidence="6">
    <location>
        <begin position="477"/>
        <end position="487"/>
    </location>
</feature>
<feature type="region of interest" description="Disordered" evidence="6">
    <location>
        <begin position="428"/>
        <end position="504"/>
    </location>
</feature>
<dbReference type="GO" id="GO:0016020">
    <property type="term" value="C:membrane"/>
    <property type="evidence" value="ECO:0007669"/>
    <property type="project" value="UniProtKB-SubCell"/>
</dbReference>
<evidence type="ECO:0000256" key="4">
    <source>
        <dbReference type="ARBA" id="ARBA00023136"/>
    </source>
</evidence>
<sequence>MAKRSFTCFVEQELGKFPHFLIFAVLEWVLIILLFIDGFIAFVANEFAKFFELKVPCLLCTRIDHVLFNKDPDFYYNDSICEAHKKGISSLAYCHNHKKLSDIRKMCEGCLLSFATEKESDCITYKSLVGILHKDLECFVKDDLNLAIGKKDDIVQVEKIISSIHCCSCCGEPLKVNSSYSKGKGAGAYSLTPAPSPRTPLAALAKEETRNMDFKFVPDPDSLLEDDDGSTAFNPDTQSREEVKAATVALLTEAEDLIDEASKSPNFGRGNRFFGIPLSDSATNSPRLGNRITRKSPLGKTTFTAESIEENQPNEAVSANSVLHKLKRQVRLDRKSLIALYMELDEERSASAVAANNAMAMITRLQAEKAAVQMDALQYQRMMEEQAEYDQEALEEAIDLLAKREEEIKVLEDELEAYREKYGSTREDGFKRGEIEGDENYRDNSSQSYSSYNAKSESGSCNVNVNEGEINGEDAHNNSQPFSTQEANGGGIPSESLKHVKAGKQRKTLLTRELSHLSKRVKALEADNGFLDQAAQTLEKHSEGTKLLIEISRNLRKLRQLVTMPLEENDA</sequence>
<keyword evidence="10" id="KW-1185">Reference proteome</keyword>
<evidence type="ECO:0000256" key="2">
    <source>
        <dbReference type="ARBA" id="ARBA00022692"/>
    </source>
</evidence>
<feature type="transmembrane region" description="Helical" evidence="7">
    <location>
        <begin position="20"/>
        <end position="44"/>
    </location>
</feature>
<evidence type="ECO:0000256" key="3">
    <source>
        <dbReference type="ARBA" id="ARBA00022989"/>
    </source>
</evidence>
<feature type="coiled-coil region" evidence="5">
    <location>
        <begin position="394"/>
        <end position="428"/>
    </location>
</feature>
<dbReference type="Pfam" id="PF04576">
    <property type="entry name" value="Zein-binding"/>
    <property type="match status" value="1"/>
</dbReference>
<evidence type="ECO:0000256" key="1">
    <source>
        <dbReference type="ARBA" id="ARBA00004167"/>
    </source>
</evidence>
<dbReference type="EMBL" id="CM031819">
    <property type="protein sequence ID" value="KAG6635322.1"/>
    <property type="molecule type" value="Genomic_DNA"/>
</dbReference>
<protein>
    <recommendedName>
        <fullName evidence="8">GTD-binding domain-containing protein</fullName>
    </recommendedName>
</protein>
<dbReference type="InterPro" id="IPR039306">
    <property type="entry name" value="MYOB"/>
</dbReference>
<comment type="caution">
    <text evidence="9">The sequence shown here is derived from an EMBL/GenBank/DDBJ whole genome shotgun (WGS) entry which is preliminary data.</text>
</comment>
<gene>
    <name evidence="9" type="ORF">CIPAW_11G034600</name>
</gene>
<evidence type="ECO:0000256" key="6">
    <source>
        <dbReference type="SAM" id="MobiDB-lite"/>
    </source>
</evidence>
<comment type="subcellular location">
    <subcellularLocation>
        <location evidence="1">Membrane</location>
        <topology evidence="1">Single-pass membrane protein</topology>
    </subcellularLocation>
</comment>
<dbReference type="InterPro" id="IPR007656">
    <property type="entry name" value="GTD-bd"/>
</dbReference>
<evidence type="ECO:0000256" key="5">
    <source>
        <dbReference type="SAM" id="Coils"/>
    </source>
</evidence>
<accession>A0A8T1P187</accession>
<dbReference type="PROSITE" id="PS51775">
    <property type="entry name" value="GTD_BINDING"/>
    <property type="match status" value="1"/>
</dbReference>
<dbReference type="PANTHER" id="PTHR31448">
    <property type="entry name" value="MYOSIN-BINDING PROTEIN 2"/>
    <property type="match status" value="1"/>
</dbReference>
<evidence type="ECO:0000313" key="9">
    <source>
        <dbReference type="EMBL" id="KAG6635322.1"/>
    </source>
</evidence>